<feature type="domain" description="DUF6273" evidence="1">
    <location>
        <begin position="164"/>
        <end position="285"/>
    </location>
</feature>
<dbReference type="Proteomes" id="UP000886786">
    <property type="component" value="Unassembled WGS sequence"/>
</dbReference>
<protein>
    <recommendedName>
        <fullName evidence="1">DUF6273 domain-containing protein</fullName>
    </recommendedName>
</protein>
<evidence type="ECO:0000313" key="2">
    <source>
        <dbReference type="EMBL" id="HIQ90275.1"/>
    </source>
</evidence>
<organism evidence="2 3">
    <name type="scientific">Candidatus Coprosoma intestinipullorum</name>
    <dbReference type="NCBI Taxonomy" id="2840752"/>
    <lineage>
        <taxon>Bacteria</taxon>
        <taxon>Bacillati</taxon>
        <taxon>Bacillota</taxon>
        <taxon>Bacillota incertae sedis</taxon>
        <taxon>Candidatus Coprosoma</taxon>
    </lineage>
</organism>
<accession>A0A9D0ZQ97</accession>
<evidence type="ECO:0000259" key="1">
    <source>
        <dbReference type="Pfam" id="PF19789"/>
    </source>
</evidence>
<name>A0A9D0ZQ97_9FIRM</name>
<gene>
    <name evidence="2" type="ORF">IAB27_01410</name>
</gene>
<dbReference type="EMBL" id="DVFV01000028">
    <property type="protein sequence ID" value="HIQ90275.1"/>
    <property type="molecule type" value="Genomic_DNA"/>
</dbReference>
<evidence type="ECO:0000313" key="3">
    <source>
        <dbReference type="Proteomes" id="UP000886786"/>
    </source>
</evidence>
<dbReference type="Pfam" id="PF19789">
    <property type="entry name" value="DUF6273"/>
    <property type="match status" value="1"/>
</dbReference>
<reference evidence="2" key="2">
    <citation type="journal article" date="2021" name="PeerJ">
        <title>Extensive microbial diversity within the chicken gut microbiome revealed by metagenomics and culture.</title>
        <authorList>
            <person name="Gilroy R."/>
            <person name="Ravi A."/>
            <person name="Getino M."/>
            <person name="Pursley I."/>
            <person name="Horton D.L."/>
            <person name="Alikhan N.F."/>
            <person name="Baker D."/>
            <person name="Gharbi K."/>
            <person name="Hall N."/>
            <person name="Watson M."/>
            <person name="Adriaenssens E.M."/>
            <person name="Foster-Nyarko E."/>
            <person name="Jarju S."/>
            <person name="Secka A."/>
            <person name="Antonio M."/>
            <person name="Oren A."/>
            <person name="Chaudhuri R.R."/>
            <person name="La Ragione R."/>
            <person name="Hildebrand F."/>
            <person name="Pallen M.J."/>
        </authorList>
    </citation>
    <scope>NUCLEOTIDE SEQUENCE</scope>
    <source>
        <strain evidence="2">CHK147-3167</strain>
    </source>
</reference>
<dbReference type="InterPro" id="IPR046240">
    <property type="entry name" value="DUF6273"/>
</dbReference>
<comment type="caution">
    <text evidence="2">The sequence shown here is derived from an EMBL/GenBank/DDBJ whole genome shotgun (WGS) entry which is preliminary data.</text>
</comment>
<sequence>MRKIRRKREKRKQKIIIIIVFLFLIIMTSGYAAFSTNITFHAKGNIKWKIIDITDNVVTSGDGLYEDEYEEGRYVYKGGNPNNYIEFNGKLWRIISKEADGTYKILRNEDLPSRAFDSGGARTTGYCSQGNAPTYGCNAWSSTAHMVGSPSEFTNGSYTGSVDADSEILTYLNGEYYNSLERTFKENIVSNTWGTGAVIWQNNDLQGQITSENRYKWNGNIGLISVSDYIKANSNKETCGTVNKNNSYYSTCKNTNWMYISGTSWWTISPGSIYSYTVWNINSDGYL</sequence>
<reference evidence="2" key="1">
    <citation type="submission" date="2020-10" db="EMBL/GenBank/DDBJ databases">
        <authorList>
            <person name="Gilroy R."/>
        </authorList>
    </citation>
    <scope>NUCLEOTIDE SEQUENCE</scope>
    <source>
        <strain evidence="2">CHK147-3167</strain>
    </source>
</reference>
<proteinExistence type="predicted"/>
<dbReference type="AlphaFoldDB" id="A0A9D0ZQ97"/>